<dbReference type="AlphaFoldDB" id="A0A067QNB5"/>
<dbReference type="InParanoid" id="A0A067QNB5"/>
<dbReference type="Pfam" id="PF12923">
    <property type="entry name" value="RRP7"/>
    <property type="match status" value="1"/>
</dbReference>
<dbReference type="HOGENOM" id="CLU_036234_0_0_1"/>
<dbReference type="GO" id="GO:0003676">
    <property type="term" value="F:nucleic acid binding"/>
    <property type="evidence" value="ECO:0007669"/>
    <property type="project" value="InterPro"/>
</dbReference>
<comment type="similarity">
    <text evidence="1">Belongs to the RRP7 family.</text>
</comment>
<accession>A0A067QNB5</accession>
<dbReference type="InterPro" id="IPR024326">
    <property type="entry name" value="RRP7_C"/>
</dbReference>
<proteinExistence type="inferred from homology"/>
<dbReference type="OrthoDB" id="5390at2759"/>
<sequence length="320" mass="36354">MSEKQTLPTTLAGFTVLPIVYSPTSTHVLYARRHETSKNSRSKTQSTLPSGRTVFLVNIPPFATEREMVLFFKPFGVVERVVFDWEGVDAREAEPDSSDEEVEEMEEELEQPQPRKKRKLVKEEKKTAPVVVPLPTRPLRTLRKSGGSAHVVFLDASSVDRALAQPIKPRPWPAVPEEPSGLAHYRAQYDALRPPLDVVRQHADTYMDLFDYELAKGRQKSTYKKGEAIVDEDGFTLVTRGGAYGQTVGGGVGVASKKFQETGETSKRKRKKKEAKEKETFYAFQKHEKNRKGLMDLQKKWEEDKAKVEKLKASKRFKPY</sequence>
<feature type="domain" description="Rrp7 RRM-like N-terminal" evidence="4">
    <location>
        <begin position="11"/>
        <end position="163"/>
    </location>
</feature>
<organism evidence="5 6">
    <name type="scientific">Jaapia argillacea MUCL 33604</name>
    <dbReference type="NCBI Taxonomy" id="933084"/>
    <lineage>
        <taxon>Eukaryota</taxon>
        <taxon>Fungi</taxon>
        <taxon>Dikarya</taxon>
        <taxon>Basidiomycota</taxon>
        <taxon>Agaricomycotina</taxon>
        <taxon>Agaricomycetes</taxon>
        <taxon>Agaricomycetidae</taxon>
        <taxon>Jaapiales</taxon>
        <taxon>Jaapiaceae</taxon>
        <taxon>Jaapia</taxon>
    </lineage>
</organism>
<dbReference type="GO" id="GO:0032545">
    <property type="term" value="C:CURI complex"/>
    <property type="evidence" value="ECO:0007669"/>
    <property type="project" value="TreeGrafter"/>
</dbReference>
<evidence type="ECO:0000256" key="1">
    <source>
        <dbReference type="ARBA" id="ARBA00006110"/>
    </source>
</evidence>
<gene>
    <name evidence="5" type="ORF">JAAARDRAFT_117991</name>
</gene>
<dbReference type="PANTHER" id="PTHR13191:SF0">
    <property type="entry name" value="RIBOSOMAL RNA-PROCESSING PROTEIN 7 HOMOLOG A-RELATED"/>
    <property type="match status" value="1"/>
</dbReference>
<evidence type="ECO:0000259" key="4">
    <source>
        <dbReference type="Pfam" id="PF17799"/>
    </source>
</evidence>
<feature type="region of interest" description="Disordered" evidence="2">
    <location>
        <begin position="259"/>
        <end position="279"/>
    </location>
</feature>
<feature type="region of interest" description="Disordered" evidence="2">
    <location>
        <begin position="91"/>
        <end position="127"/>
    </location>
</feature>
<protein>
    <recommendedName>
        <fullName evidence="7">RRM domain-containing protein</fullName>
    </recommendedName>
</protein>
<evidence type="ECO:0000256" key="2">
    <source>
        <dbReference type="SAM" id="MobiDB-lite"/>
    </source>
</evidence>
<dbReference type="Proteomes" id="UP000027265">
    <property type="component" value="Unassembled WGS sequence"/>
</dbReference>
<reference evidence="6" key="1">
    <citation type="journal article" date="2014" name="Proc. Natl. Acad. Sci. U.S.A.">
        <title>Extensive sampling of basidiomycete genomes demonstrates inadequacy of the white-rot/brown-rot paradigm for wood decay fungi.</title>
        <authorList>
            <person name="Riley R."/>
            <person name="Salamov A.A."/>
            <person name="Brown D.W."/>
            <person name="Nagy L.G."/>
            <person name="Floudas D."/>
            <person name="Held B.W."/>
            <person name="Levasseur A."/>
            <person name="Lombard V."/>
            <person name="Morin E."/>
            <person name="Otillar R."/>
            <person name="Lindquist E.A."/>
            <person name="Sun H."/>
            <person name="LaButti K.M."/>
            <person name="Schmutz J."/>
            <person name="Jabbour D."/>
            <person name="Luo H."/>
            <person name="Baker S.E."/>
            <person name="Pisabarro A.G."/>
            <person name="Walton J.D."/>
            <person name="Blanchette R.A."/>
            <person name="Henrissat B."/>
            <person name="Martin F."/>
            <person name="Cullen D."/>
            <person name="Hibbett D.S."/>
            <person name="Grigoriev I.V."/>
        </authorList>
    </citation>
    <scope>NUCLEOTIDE SEQUENCE [LARGE SCALE GENOMIC DNA]</scope>
    <source>
        <strain evidence="6">MUCL 33604</strain>
    </source>
</reference>
<name>A0A067QNB5_9AGAM</name>
<evidence type="ECO:0000313" key="6">
    <source>
        <dbReference type="Proteomes" id="UP000027265"/>
    </source>
</evidence>
<feature type="domain" description="Ribosomal RNA-processing protein 7 C-terminal" evidence="3">
    <location>
        <begin position="192"/>
        <end position="320"/>
    </location>
</feature>
<dbReference type="GO" id="GO:0000028">
    <property type="term" value="P:ribosomal small subunit assembly"/>
    <property type="evidence" value="ECO:0007669"/>
    <property type="project" value="TreeGrafter"/>
</dbReference>
<dbReference type="InterPro" id="IPR040447">
    <property type="entry name" value="RRM_Rrp7"/>
</dbReference>
<dbReference type="FunCoup" id="A0A067QNB5">
    <property type="interactions" value="266"/>
</dbReference>
<dbReference type="Gene3D" id="3.30.70.330">
    <property type="match status" value="1"/>
</dbReference>
<evidence type="ECO:0008006" key="7">
    <source>
        <dbReference type="Google" id="ProtNLM"/>
    </source>
</evidence>
<dbReference type="GO" id="GO:0034456">
    <property type="term" value="C:UTP-C complex"/>
    <property type="evidence" value="ECO:0007669"/>
    <property type="project" value="TreeGrafter"/>
</dbReference>
<dbReference type="EMBL" id="KL197709">
    <property type="protein sequence ID" value="KDQ64126.1"/>
    <property type="molecule type" value="Genomic_DNA"/>
</dbReference>
<dbReference type="STRING" id="933084.A0A067QNB5"/>
<dbReference type="InterPro" id="IPR040446">
    <property type="entry name" value="RRP7"/>
</dbReference>
<dbReference type="Pfam" id="PF17799">
    <property type="entry name" value="RRM_Rrp7"/>
    <property type="match status" value="1"/>
</dbReference>
<dbReference type="PANTHER" id="PTHR13191">
    <property type="entry name" value="RIBOSOMAL RNA PROCESSING PROTEIN 7-RELATED"/>
    <property type="match status" value="1"/>
</dbReference>
<evidence type="ECO:0000313" key="5">
    <source>
        <dbReference type="EMBL" id="KDQ64126.1"/>
    </source>
</evidence>
<evidence type="ECO:0000259" key="3">
    <source>
        <dbReference type="Pfam" id="PF12923"/>
    </source>
</evidence>
<dbReference type="InterPro" id="IPR035979">
    <property type="entry name" value="RBD_domain_sf"/>
</dbReference>
<dbReference type="GO" id="GO:0006364">
    <property type="term" value="P:rRNA processing"/>
    <property type="evidence" value="ECO:0007669"/>
    <property type="project" value="TreeGrafter"/>
</dbReference>
<dbReference type="Gene3D" id="6.10.250.1770">
    <property type="match status" value="1"/>
</dbReference>
<keyword evidence="6" id="KW-1185">Reference proteome</keyword>
<dbReference type="InterPro" id="IPR012677">
    <property type="entry name" value="Nucleotide-bd_a/b_plait_sf"/>
</dbReference>
<dbReference type="SUPFAM" id="SSF54928">
    <property type="entry name" value="RNA-binding domain, RBD"/>
    <property type="match status" value="1"/>
</dbReference>
<feature type="compositionally biased region" description="Acidic residues" evidence="2">
    <location>
        <begin position="95"/>
        <end position="110"/>
    </location>
</feature>